<name>A0A9X5BFA8_9FIRM</name>
<protein>
    <recommendedName>
        <fullName evidence="4">ABC transporter permease</fullName>
    </recommendedName>
</protein>
<feature type="transmembrane region" description="Helical" evidence="1">
    <location>
        <begin position="168"/>
        <end position="192"/>
    </location>
</feature>
<dbReference type="EMBL" id="QZDT01000012">
    <property type="protein sequence ID" value="NBJ92751.1"/>
    <property type="molecule type" value="Genomic_DNA"/>
</dbReference>
<dbReference type="RefSeq" id="WP_160559840.1">
    <property type="nucleotide sequence ID" value="NZ_QZDT01000012.1"/>
</dbReference>
<comment type="caution">
    <text evidence="2">The sequence shown here is derived from an EMBL/GenBank/DDBJ whole genome shotgun (WGS) entry which is preliminary data.</text>
</comment>
<dbReference type="OrthoDB" id="9816138at2"/>
<feature type="transmembrane region" description="Helical" evidence="1">
    <location>
        <begin position="204"/>
        <end position="227"/>
    </location>
</feature>
<evidence type="ECO:0000256" key="1">
    <source>
        <dbReference type="SAM" id="Phobius"/>
    </source>
</evidence>
<feature type="transmembrane region" description="Helical" evidence="1">
    <location>
        <begin position="109"/>
        <end position="134"/>
    </location>
</feature>
<sequence length="281" mass="31523">MLGKLLKHEWKAVWKVPMLLIAILMITAVMAGLTFALPIWDSEWVGLPLSGIMLICMFYFAIIAVTVGIMIYFAVRYYKNMFTDEGYLTHTLPVTARQLLLNKTITMSAWNLIAMLAVVISIFVFFAIMILSLAPKDSSFTRELMETIRAWPEVLKSPYMDGFEGFCIGGLLVVLIGAFSNSMMLIGAITLGQMVRKHRILGAVGAYFGLTIIVQIFSTVIMIPMMVKMMDSSYYDSAYGAQSPFPILTSFYFLVAGVSLVLGIGLYFMSEYLIRHKLELE</sequence>
<organism evidence="2 3">
    <name type="scientific">Parablautia muri</name>
    <dbReference type="NCBI Taxonomy" id="2320879"/>
    <lineage>
        <taxon>Bacteria</taxon>
        <taxon>Bacillati</taxon>
        <taxon>Bacillota</taxon>
        <taxon>Clostridia</taxon>
        <taxon>Lachnospirales</taxon>
        <taxon>Lachnospiraceae</taxon>
        <taxon>Parablautia</taxon>
    </lineage>
</organism>
<feature type="transmembrane region" description="Helical" evidence="1">
    <location>
        <begin position="52"/>
        <end position="75"/>
    </location>
</feature>
<keyword evidence="3" id="KW-1185">Reference proteome</keyword>
<evidence type="ECO:0000313" key="2">
    <source>
        <dbReference type="EMBL" id="NBJ92751.1"/>
    </source>
</evidence>
<evidence type="ECO:0008006" key="4">
    <source>
        <dbReference type="Google" id="ProtNLM"/>
    </source>
</evidence>
<keyword evidence="1" id="KW-1133">Transmembrane helix</keyword>
<gene>
    <name evidence="2" type="ORF">D5281_09110</name>
</gene>
<keyword evidence="1" id="KW-0812">Transmembrane</keyword>
<feature type="transmembrane region" description="Helical" evidence="1">
    <location>
        <begin position="247"/>
        <end position="268"/>
    </location>
</feature>
<reference evidence="2" key="1">
    <citation type="submission" date="2018-09" db="EMBL/GenBank/DDBJ databases">
        <title>Murine metabolic-syndrome-specific gut microbial biobank.</title>
        <authorList>
            <person name="Liu C."/>
        </authorList>
    </citation>
    <scope>NUCLEOTIDE SEQUENCE</scope>
    <source>
        <strain evidence="2">D42-62</strain>
    </source>
</reference>
<accession>A0A9X5BFA8</accession>
<keyword evidence="1" id="KW-0472">Membrane</keyword>
<dbReference type="AlphaFoldDB" id="A0A9X5BFA8"/>
<evidence type="ECO:0000313" key="3">
    <source>
        <dbReference type="Proteomes" id="UP001154420"/>
    </source>
</evidence>
<proteinExistence type="predicted"/>
<feature type="transmembrane region" description="Helical" evidence="1">
    <location>
        <begin position="12"/>
        <end position="40"/>
    </location>
</feature>
<dbReference type="Proteomes" id="UP001154420">
    <property type="component" value="Unassembled WGS sequence"/>
</dbReference>